<dbReference type="EMBL" id="GBRH01260316">
    <property type="protein sequence ID" value="JAD37579.1"/>
    <property type="molecule type" value="Transcribed_RNA"/>
</dbReference>
<protein>
    <submittedName>
        <fullName evidence="1">Uncharacterized protein</fullName>
    </submittedName>
</protein>
<accession>A0A0A8ZDX6</accession>
<reference evidence="1" key="2">
    <citation type="journal article" date="2015" name="Data Brief">
        <title>Shoot transcriptome of the giant reed, Arundo donax.</title>
        <authorList>
            <person name="Barrero R.A."/>
            <person name="Guerrero F.D."/>
            <person name="Moolhuijzen P."/>
            <person name="Goolsby J.A."/>
            <person name="Tidwell J."/>
            <person name="Bellgard S.E."/>
            <person name="Bellgard M.I."/>
        </authorList>
    </citation>
    <scope>NUCLEOTIDE SEQUENCE</scope>
    <source>
        <tissue evidence="1">Shoot tissue taken approximately 20 cm above the soil surface</tissue>
    </source>
</reference>
<sequence length="93" mass="10755">MERGTRGRQRRVRIAKRIELRSSTILRLKLVWVWHPQHGLLLLLRHHRHLHTGRWRDTVGHGERIVLLSGVPISISICGLLLPPCSVLVQAIQ</sequence>
<evidence type="ECO:0000313" key="1">
    <source>
        <dbReference type="EMBL" id="JAD37579.1"/>
    </source>
</evidence>
<dbReference type="AlphaFoldDB" id="A0A0A8ZDX6"/>
<organism evidence="1">
    <name type="scientific">Arundo donax</name>
    <name type="common">Giant reed</name>
    <name type="synonym">Donax arundinaceus</name>
    <dbReference type="NCBI Taxonomy" id="35708"/>
    <lineage>
        <taxon>Eukaryota</taxon>
        <taxon>Viridiplantae</taxon>
        <taxon>Streptophyta</taxon>
        <taxon>Embryophyta</taxon>
        <taxon>Tracheophyta</taxon>
        <taxon>Spermatophyta</taxon>
        <taxon>Magnoliopsida</taxon>
        <taxon>Liliopsida</taxon>
        <taxon>Poales</taxon>
        <taxon>Poaceae</taxon>
        <taxon>PACMAD clade</taxon>
        <taxon>Arundinoideae</taxon>
        <taxon>Arundineae</taxon>
        <taxon>Arundo</taxon>
    </lineage>
</organism>
<reference evidence="1" key="1">
    <citation type="submission" date="2014-09" db="EMBL/GenBank/DDBJ databases">
        <authorList>
            <person name="Magalhaes I.L.F."/>
            <person name="Oliveira U."/>
            <person name="Santos F.R."/>
            <person name="Vidigal T.H.D.A."/>
            <person name="Brescovit A.D."/>
            <person name="Santos A.J."/>
        </authorList>
    </citation>
    <scope>NUCLEOTIDE SEQUENCE</scope>
    <source>
        <tissue evidence="1">Shoot tissue taken approximately 20 cm above the soil surface</tissue>
    </source>
</reference>
<proteinExistence type="predicted"/>
<name>A0A0A8ZDX6_ARUDO</name>